<gene>
    <name evidence="2" type="ORF">H8L32_23420</name>
</gene>
<evidence type="ECO:0000313" key="2">
    <source>
        <dbReference type="EMBL" id="MBC3920433.1"/>
    </source>
</evidence>
<dbReference type="EMBL" id="JACOGF010000016">
    <property type="protein sequence ID" value="MBC3920433.1"/>
    <property type="molecule type" value="Genomic_DNA"/>
</dbReference>
<keyword evidence="1" id="KW-0472">Membrane</keyword>
<dbReference type="Proteomes" id="UP000650424">
    <property type="component" value="Unassembled WGS sequence"/>
</dbReference>
<proteinExistence type="predicted"/>
<reference evidence="2 3" key="1">
    <citation type="submission" date="2020-08" db="EMBL/GenBank/DDBJ databases">
        <title>Novel species isolated from subtropical streams in China.</title>
        <authorList>
            <person name="Lu H."/>
        </authorList>
    </citation>
    <scope>NUCLEOTIDE SEQUENCE [LARGE SCALE GENOMIC DNA]</scope>
    <source>
        <strain evidence="2 3">CY18W</strain>
    </source>
</reference>
<evidence type="ECO:0000313" key="3">
    <source>
        <dbReference type="Proteomes" id="UP000650424"/>
    </source>
</evidence>
<keyword evidence="1" id="KW-1133">Transmembrane helix</keyword>
<dbReference type="RefSeq" id="WP_186949972.1">
    <property type="nucleotide sequence ID" value="NZ_JACOGF010000016.1"/>
</dbReference>
<evidence type="ECO:0000256" key="1">
    <source>
        <dbReference type="SAM" id="Phobius"/>
    </source>
</evidence>
<keyword evidence="1" id="KW-0812">Transmembrane</keyword>
<comment type="caution">
    <text evidence="2">The sequence shown here is derived from an EMBL/GenBank/DDBJ whole genome shotgun (WGS) entry which is preliminary data.</text>
</comment>
<accession>A0ABR6ZX34</accession>
<sequence>MNILIIAAIFIAIILLAMNIYVTYLLAKSEFFEPVQKYSQYALIWLFPVIGVVVCYLFVQPDLEPPSGRYLNRDEAPEGEFMDFARSNKDYFSGHD</sequence>
<name>A0ABR6ZX34_9BURK</name>
<feature type="transmembrane region" description="Helical" evidence="1">
    <location>
        <begin position="6"/>
        <end position="26"/>
    </location>
</feature>
<organism evidence="2 3">
    <name type="scientific">Undibacterium hunanense</name>
    <dbReference type="NCBI Taxonomy" id="2762292"/>
    <lineage>
        <taxon>Bacteria</taxon>
        <taxon>Pseudomonadati</taxon>
        <taxon>Pseudomonadota</taxon>
        <taxon>Betaproteobacteria</taxon>
        <taxon>Burkholderiales</taxon>
        <taxon>Oxalobacteraceae</taxon>
        <taxon>Undibacterium</taxon>
    </lineage>
</organism>
<protein>
    <submittedName>
        <fullName evidence="2">Uncharacterized protein</fullName>
    </submittedName>
</protein>
<feature type="transmembrane region" description="Helical" evidence="1">
    <location>
        <begin position="38"/>
        <end position="59"/>
    </location>
</feature>
<keyword evidence="3" id="KW-1185">Reference proteome</keyword>